<dbReference type="PRINTS" id="PR00081">
    <property type="entry name" value="GDHRDH"/>
</dbReference>
<comment type="caution">
    <text evidence="13">The sequence shown here is derived from an EMBL/GenBank/DDBJ whole genome shotgun (WGS) entry which is preliminary data.</text>
</comment>
<protein>
    <recommendedName>
        <fullName evidence="10">Short-chain dehydrogenase/reductase 3</fullName>
    </recommendedName>
    <alternativeName>
        <fullName evidence="11">Retinal short-chain dehydrogenase/reductase 1</fullName>
    </alternativeName>
</protein>
<comment type="similarity">
    <text evidence="2 12">Belongs to the short-chain dehydrogenases/reductases (SDR) family.</text>
</comment>
<dbReference type="GO" id="GO:0052650">
    <property type="term" value="F:all-trans-retinol dehydrogenase (NADP+) activity"/>
    <property type="evidence" value="ECO:0007669"/>
    <property type="project" value="UniProtKB-ARBA"/>
</dbReference>
<evidence type="ECO:0000256" key="10">
    <source>
        <dbReference type="ARBA" id="ARBA00068717"/>
    </source>
</evidence>
<comment type="function">
    <text evidence="9">Catalyzes the reduction of all-trans-retinal to all-trans-retinol in the presence of NADPH.</text>
</comment>
<evidence type="ECO:0000256" key="11">
    <source>
        <dbReference type="ARBA" id="ARBA00082544"/>
    </source>
</evidence>
<dbReference type="GeneID" id="70239994"/>
<evidence type="ECO:0000256" key="8">
    <source>
        <dbReference type="ARBA" id="ARBA00023136"/>
    </source>
</evidence>
<keyword evidence="3" id="KW-0812">Transmembrane</keyword>
<comment type="subcellular location">
    <subcellularLocation>
        <location evidence="1">Membrane</location>
        <topology evidence="1">Multi-pass membrane protein</topology>
    </subcellularLocation>
</comment>
<evidence type="ECO:0000256" key="9">
    <source>
        <dbReference type="ARBA" id="ARBA00059620"/>
    </source>
</evidence>
<evidence type="ECO:0000256" key="3">
    <source>
        <dbReference type="ARBA" id="ARBA00022692"/>
    </source>
</evidence>
<keyword evidence="4" id="KW-0521">NADP</keyword>
<dbReference type="FunFam" id="3.40.50.720:FF:000131">
    <property type="entry name" value="Short-chain dehydrogenase/reductase 3"/>
    <property type="match status" value="1"/>
</dbReference>
<keyword evidence="6" id="KW-0560">Oxidoreductase</keyword>
<evidence type="ECO:0000256" key="2">
    <source>
        <dbReference type="ARBA" id="ARBA00006484"/>
    </source>
</evidence>
<keyword evidence="7" id="KW-0443">Lipid metabolism</keyword>
<sequence>MSDIARRRWFSREGFTADVLSSIVRNTVLDPSKTFLAQVLLHYAPPTATFLAQKREVVLKWLRVAFALGLLRVFNAWLSRRAINRGVSDKFDWPREIVIVTGGSNGFGKNIVLMLAARAKARIVVLDILEPQYTLPAGVRFYQCDITDSSAVAAAAEKIRTDFGASPTVLINNAGIIYARPLLDNTEDQIEKMFKVNTLAQYKLIHEFLPDMISRNHGMIVTVASQGANCTAPGMTAYCASKAANINLHEGLASELVTRYKAPRVRTILVTPAYAKTFVTRDMDPEDGFLSPLLEPETVAEAVVNQVLTGKSGYVGVSAAANFITFNLRSMPLWFQSLLRDRLDRTIKTPLVKHPWVRNE</sequence>
<evidence type="ECO:0000256" key="7">
    <source>
        <dbReference type="ARBA" id="ARBA00023098"/>
    </source>
</evidence>
<evidence type="ECO:0000256" key="1">
    <source>
        <dbReference type="ARBA" id="ARBA00004141"/>
    </source>
</evidence>
<dbReference type="SUPFAM" id="SSF51735">
    <property type="entry name" value="NAD(P)-binding Rossmann-fold domains"/>
    <property type="match status" value="1"/>
</dbReference>
<organism evidence="13 14">
    <name type="scientific">Talaromyces proteolyticus</name>
    <dbReference type="NCBI Taxonomy" id="1131652"/>
    <lineage>
        <taxon>Eukaryota</taxon>
        <taxon>Fungi</taxon>
        <taxon>Dikarya</taxon>
        <taxon>Ascomycota</taxon>
        <taxon>Pezizomycotina</taxon>
        <taxon>Eurotiomycetes</taxon>
        <taxon>Eurotiomycetidae</taxon>
        <taxon>Eurotiales</taxon>
        <taxon>Trichocomaceae</taxon>
        <taxon>Talaromyces</taxon>
        <taxon>Talaromyces sect. Bacilispori</taxon>
    </lineage>
</organism>
<keyword evidence="14" id="KW-1185">Reference proteome</keyword>
<dbReference type="RefSeq" id="XP_046070899.1">
    <property type="nucleotide sequence ID" value="XM_046209707.1"/>
</dbReference>
<accession>A0AAD4PZG6</accession>
<dbReference type="Proteomes" id="UP001201262">
    <property type="component" value="Unassembled WGS sequence"/>
</dbReference>
<evidence type="ECO:0000256" key="12">
    <source>
        <dbReference type="RuleBase" id="RU000363"/>
    </source>
</evidence>
<dbReference type="PANTHER" id="PTHR24322:SF736">
    <property type="entry name" value="RETINOL DEHYDROGENASE 10"/>
    <property type="match status" value="1"/>
</dbReference>
<name>A0AAD4PZG6_9EURO</name>
<evidence type="ECO:0000313" key="13">
    <source>
        <dbReference type="EMBL" id="KAH8695961.1"/>
    </source>
</evidence>
<keyword evidence="5" id="KW-1133">Transmembrane helix</keyword>
<dbReference type="Pfam" id="PF00106">
    <property type="entry name" value="adh_short"/>
    <property type="match status" value="1"/>
</dbReference>
<gene>
    <name evidence="13" type="ORF">BGW36DRAFT_179173</name>
</gene>
<reference evidence="13" key="1">
    <citation type="submission" date="2021-12" db="EMBL/GenBank/DDBJ databases">
        <title>Convergent genome expansion in fungi linked to evolution of root-endophyte symbiosis.</title>
        <authorList>
            <consortium name="DOE Joint Genome Institute"/>
            <person name="Ke Y.-H."/>
            <person name="Bonito G."/>
            <person name="Liao H.-L."/>
            <person name="Looney B."/>
            <person name="Rojas-Flechas A."/>
            <person name="Nash J."/>
            <person name="Hameed K."/>
            <person name="Schadt C."/>
            <person name="Martin F."/>
            <person name="Crous P.W."/>
            <person name="Miettinen O."/>
            <person name="Magnuson J.K."/>
            <person name="Labbe J."/>
            <person name="Jacobson D."/>
            <person name="Doktycz M.J."/>
            <person name="Veneault-Fourrey C."/>
            <person name="Kuo A."/>
            <person name="Mondo S."/>
            <person name="Calhoun S."/>
            <person name="Riley R."/>
            <person name="Ohm R."/>
            <person name="LaButti K."/>
            <person name="Andreopoulos B."/>
            <person name="Pangilinan J."/>
            <person name="Nolan M."/>
            <person name="Tritt A."/>
            <person name="Clum A."/>
            <person name="Lipzen A."/>
            <person name="Daum C."/>
            <person name="Barry K."/>
            <person name="Grigoriev I.V."/>
            <person name="Vilgalys R."/>
        </authorList>
    </citation>
    <scope>NUCLEOTIDE SEQUENCE</scope>
    <source>
        <strain evidence="13">PMI_201</strain>
    </source>
</reference>
<dbReference type="PANTHER" id="PTHR24322">
    <property type="entry name" value="PKSB"/>
    <property type="match status" value="1"/>
</dbReference>
<proteinExistence type="inferred from homology"/>
<evidence type="ECO:0000256" key="4">
    <source>
        <dbReference type="ARBA" id="ARBA00022857"/>
    </source>
</evidence>
<dbReference type="PRINTS" id="PR00080">
    <property type="entry name" value="SDRFAMILY"/>
</dbReference>
<evidence type="ECO:0000256" key="5">
    <source>
        <dbReference type="ARBA" id="ARBA00022989"/>
    </source>
</evidence>
<dbReference type="EMBL" id="JAJTJA010000007">
    <property type="protein sequence ID" value="KAH8695961.1"/>
    <property type="molecule type" value="Genomic_DNA"/>
</dbReference>
<evidence type="ECO:0000313" key="14">
    <source>
        <dbReference type="Proteomes" id="UP001201262"/>
    </source>
</evidence>
<dbReference type="AlphaFoldDB" id="A0AAD4PZG6"/>
<dbReference type="Gene3D" id="3.40.50.720">
    <property type="entry name" value="NAD(P)-binding Rossmann-like Domain"/>
    <property type="match status" value="1"/>
</dbReference>
<keyword evidence="8" id="KW-0472">Membrane</keyword>
<evidence type="ECO:0000256" key="6">
    <source>
        <dbReference type="ARBA" id="ARBA00023002"/>
    </source>
</evidence>
<dbReference type="GO" id="GO:0016020">
    <property type="term" value="C:membrane"/>
    <property type="evidence" value="ECO:0007669"/>
    <property type="project" value="UniProtKB-SubCell"/>
</dbReference>
<dbReference type="InterPro" id="IPR002347">
    <property type="entry name" value="SDR_fam"/>
</dbReference>
<dbReference type="InterPro" id="IPR036291">
    <property type="entry name" value="NAD(P)-bd_dom_sf"/>
</dbReference>